<reference evidence="2 3" key="1">
    <citation type="submission" date="2015-01" db="EMBL/GenBank/DDBJ databases">
        <title>The Genome Sequence of Cryptococcus gattii Ram5.</title>
        <authorList>
            <consortium name="The Broad Institute Genomics Platform"/>
            <person name="Cuomo C."/>
            <person name="Litvintseva A."/>
            <person name="Chen Y."/>
            <person name="Heitman J."/>
            <person name="Sun S."/>
            <person name="Springer D."/>
            <person name="Dromer F."/>
            <person name="Young S."/>
            <person name="Zeng Q."/>
            <person name="Gargeya S."/>
            <person name="Abouelleil A."/>
            <person name="Alvarado L."/>
            <person name="Chapman S.B."/>
            <person name="Gainer-Dewar J."/>
            <person name="Goldberg J."/>
            <person name="Griggs A."/>
            <person name="Gujja S."/>
            <person name="Hansen M."/>
            <person name="Howarth C."/>
            <person name="Imamovic A."/>
            <person name="Larimer J."/>
            <person name="Murphy C."/>
            <person name="Naylor J."/>
            <person name="Pearson M."/>
            <person name="Priest M."/>
            <person name="Roberts A."/>
            <person name="Saif S."/>
            <person name="Shea T."/>
            <person name="Sykes S."/>
            <person name="Wortman J."/>
            <person name="Nusbaum C."/>
            <person name="Birren B."/>
        </authorList>
    </citation>
    <scope>NUCLEOTIDE SEQUENCE [LARGE SCALE GENOMIC DNA]</scope>
    <source>
        <strain evidence="2 3">Ram5</strain>
    </source>
</reference>
<dbReference type="OrthoDB" id="71307at2759"/>
<gene>
    <name evidence="2" type="ORF">I313_04949</name>
</gene>
<dbReference type="EMBL" id="KN847907">
    <property type="protein sequence ID" value="KIR39348.1"/>
    <property type="molecule type" value="Genomic_DNA"/>
</dbReference>
<keyword evidence="3" id="KW-1185">Reference proteome</keyword>
<feature type="compositionally biased region" description="Polar residues" evidence="1">
    <location>
        <begin position="153"/>
        <end position="163"/>
    </location>
</feature>
<evidence type="ECO:0000256" key="1">
    <source>
        <dbReference type="SAM" id="MobiDB-lite"/>
    </source>
</evidence>
<evidence type="ECO:0008006" key="4">
    <source>
        <dbReference type="Google" id="ProtNLM"/>
    </source>
</evidence>
<dbReference type="Proteomes" id="UP000053392">
    <property type="component" value="Unassembled WGS sequence"/>
</dbReference>
<dbReference type="HOGENOM" id="CLU_657228_0_0_1"/>
<proteinExistence type="predicted"/>
<name>A0A0D0TU14_9TREE</name>
<feature type="compositionally biased region" description="Pro residues" evidence="1">
    <location>
        <begin position="182"/>
        <end position="197"/>
    </location>
</feature>
<feature type="region of interest" description="Disordered" evidence="1">
    <location>
        <begin position="151"/>
        <end position="203"/>
    </location>
</feature>
<accession>A0A0D0TU14</accession>
<evidence type="ECO:0000313" key="2">
    <source>
        <dbReference type="EMBL" id="KIR39348.1"/>
    </source>
</evidence>
<dbReference type="AlphaFoldDB" id="A0A0D0TU14"/>
<sequence>MHENPQHPPDKSLSNIFDPIRSPSLAIFSEPAPAYSALPSRDTDFFLAPVLGGKVGDIELVTVDDKRFLVHRKLLEQETVFFHIYYGFVPAWRLDSAGSTQLNQPRAVPIELPPNSHRPAQFRERDATPLNNILCLPKLLAAHLSRPPGAASLLTSHQRQNGDNPCDDPSTPLLNNEDHPDSPPPAFQDLPPPPPPKDVTAPIPTSSRYTWAVPEPSTVLTAFLSLIYPSGIISASPTSLLTSLQLTGRVVRAALGYQSAKALSTARDHMVHWVDESPVQVYAMASFFKFGDLARLASAKALRVPPSQWPEDARVLMGCTSASSLMTLQSSRLTGLKQILSGPIEEDEHAHTCVRFPMAREVWRRIADETSKMVCADSDLIELLDVDLRGGHCGECLVLLGRSVQRCLYKARELRRMV</sequence>
<organism evidence="2 3">
    <name type="scientific">Cryptococcus deuterogattii Ram5</name>
    <dbReference type="NCBI Taxonomy" id="1296110"/>
    <lineage>
        <taxon>Eukaryota</taxon>
        <taxon>Fungi</taxon>
        <taxon>Dikarya</taxon>
        <taxon>Basidiomycota</taxon>
        <taxon>Agaricomycotina</taxon>
        <taxon>Tremellomycetes</taxon>
        <taxon>Tremellales</taxon>
        <taxon>Cryptococcaceae</taxon>
        <taxon>Cryptococcus</taxon>
        <taxon>Cryptococcus gattii species complex</taxon>
    </lineage>
</organism>
<evidence type="ECO:0000313" key="3">
    <source>
        <dbReference type="Proteomes" id="UP000053392"/>
    </source>
</evidence>
<protein>
    <recommendedName>
        <fullName evidence="4">BTB domain-containing protein</fullName>
    </recommendedName>
</protein>